<dbReference type="Gene3D" id="3.30.70.270">
    <property type="match status" value="1"/>
</dbReference>
<feature type="domain" description="GGDEF" evidence="5">
    <location>
        <begin position="401"/>
        <end position="533"/>
    </location>
</feature>
<dbReference type="RefSeq" id="WP_341724838.1">
    <property type="nucleotide sequence ID" value="NZ_JBBWWT010000002.1"/>
</dbReference>
<name>A0ABU9IYR6_9GAMM</name>
<evidence type="ECO:0000256" key="4">
    <source>
        <dbReference type="SAM" id="MobiDB-lite"/>
    </source>
</evidence>
<dbReference type="GO" id="GO:0052621">
    <property type="term" value="F:diguanylate cyclase activity"/>
    <property type="evidence" value="ECO:0007669"/>
    <property type="project" value="UniProtKB-EC"/>
</dbReference>
<dbReference type="PROSITE" id="PS50887">
    <property type="entry name" value="GGDEF"/>
    <property type="match status" value="1"/>
</dbReference>
<evidence type="ECO:0000259" key="5">
    <source>
        <dbReference type="PROSITE" id="PS50887"/>
    </source>
</evidence>
<dbReference type="SUPFAM" id="SSF55073">
    <property type="entry name" value="Nucleotide cyclase"/>
    <property type="match status" value="1"/>
</dbReference>
<dbReference type="PANTHER" id="PTHR45138:SF9">
    <property type="entry name" value="DIGUANYLATE CYCLASE DGCM-RELATED"/>
    <property type="match status" value="1"/>
</dbReference>
<dbReference type="Proteomes" id="UP001459204">
    <property type="component" value="Unassembled WGS sequence"/>
</dbReference>
<sequence>MAKKPSALPETTDDDSGIAGGLRRLWPLRREKAAPASTELATVPPTANGVAGAILLPSISPAQLHTLFAHALEPATLLSAFADGVAGLPGELRGMGQRLQSAHADGDWARYGRALRQLVDKYIRTIQDEPVAGEAEQLRDLLHHTLALALETLLRDDAVLLPQTHALAGRVKQWRPTQPLDALATELKDLCRQVGLRTHEVSDAQDLMRSLFDLLLENVGELLEDGNWLQDQIAAVRELLAGPLDRTTLEQTRAGLREVIYKQGLLKQGIADSKTAMKDMMVAFVERLDGMASSTGEFHDRISFHAQAIRDSRSIAELGKRMDDILQDTEQLQAQALKARDNLLAARREAEEAEQRVADLEQELQSVSTLVRVDQLTEALNRRGFDELFKRESVRALRSGQTLCLAMLDLDDFRQINAVHGHLGGDAALCHVVAIARATLRGSDAVARFGGEEFVLLLPDTPFLEAMGTLERLRARLSQRPVLHQGLSLAVTFSAGVARWRPGESQDDLLARADRAMYQAKQDGKNRVVAAAD</sequence>
<dbReference type="SMART" id="SM00267">
    <property type="entry name" value="GGDEF"/>
    <property type="match status" value="1"/>
</dbReference>
<proteinExistence type="predicted"/>
<feature type="coiled-coil region" evidence="3">
    <location>
        <begin position="315"/>
        <end position="370"/>
    </location>
</feature>
<feature type="region of interest" description="Disordered" evidence="4">
    <location>
        <begin position="1"/>
        <end position="20"/>
    </location>
</feature>
<dbReference type="NCBIfam" id="TIGR00254">
    <property type="entry name" value="GGDEF"/>
    <property type="match status" value="1"/>
</dbReference>
<keyword evidence="7" id="KW-1185">Reference proteome</keyword>
<organism evidence="6 7">
    <name type="scientific">Pseudoxanthomonas putridarboris</name>
    <dbReference type="NCBI Taxonomy" id="752605"/>
    <lineage>
        <taxon>Bacteria</taxon>
        <taxon>Pseudomonadati</taxon>
        <taxon>Pseudomonadota</taxon>
        <taxon>Gammaproteobacteria</taxon>
        <taxon>Lysobacterales</taxon>
        <taxon>Lysobacteraceae</taxon>
        <taxon>Pseudoxanthomonas</taxon>
    </lineage>
</organism>
<keyword evidence="6" id="KW-0808">Transferase</keyword>
<evidence type="ECO:0000256" key="3">
    <source>
        <dbReference type="SAM" id="Coils"/>
    </source>
</evidence>
<dbReference type="PANTHER" id="PTHR45138">
    <property type="entry name" value="REGULATORY COMPONENTS OF SENSORY TRANSDUCTION SYSTEM"/>
    <property type="match status" value="1"/>
</dbReference>
<evidence type="ECO:0000313" key="6">
    <source>
        <dbReference type="EMBL" id="MEL1263643.1"/>
    </source>
</evidence>
<evidence type="ECO:0000313" key="7">
    <source>
        <dbReference type="Proteomes" id="UP001459204"/>
    </source>
</evidence>
<reference evidence="6 7" key="1">
    <citation type="submission" date="2024-04" db="EMBL/GenBank/DDBJ databases">
        <title>Draft genome sequence of Pseudoxanthomonas putridarboris WD12.</title>
        <authorList>
            <person name="Oh J."/>
        </authorList>
    </citation>
    <scope>NUCLEOTIDE SEQUENCE [LARGE SCALE GENOMIC DNA]</scope>
    <source>
        <strain evidence="6 7">WD12</strain>
    </source>
</reference>
<accession>A0ABU9IYR6</accession>
<evidence type="ECO:0000256" key="1">
    <source>
        <dbReference type="ARBA" id="ARBA00012528"/>
    </source>
</evidence>
<keyword evidence="3" id="KW-0175">Coiled coil</keyword>
<dbReference type="EC" id="2.7.7.65" evidence="1"/>
<dbReference type="InterPro" id="IPR043128">
    <property type="entry name" value="Rev_trsase/Diguanyl_cyclase"/>
</dbReference>
<dbReference type="InterPro" id="IPR000160">
    <property type="entry name" value="GGDEF_dom"/>
</dbReference>
<dbReference type="EMBL" id="JBBWWT010000002">
    <property type="protein sequence ID" value="MEL1263643.1"/>
    <property type="molecule type" value="Genomic_DNA"/>
</dbReference>
<dbReference type="InterPro" id="IPR029787">
    <property type="entry name" value="Nucleotide_cyclase"/>
</dbReference>
<dbReference type="Pfam" id="PF00990">
    <property type="entry name" value="GGDEF"/>
    <property type="match status" value="1"/>
</dbReference>
<protein>
    <recommendedName>
        <fullName evidence="1">diguanylate cyclase</fullName>
        <ecNumber evidence="1">2.7.7.65</ecNumber>
    </recommendedName>
</protein>
<gene>
    <name evidence="6" type="ORF">AAD027_04540</name>
</gene>
<dbReference type="CDD" id="cd01949">
    <property type="entry name" value="GGDEF"/>
    <property type="match status" value="1"/>
</dbReference>
<keyword evidence="6" id="KW-0548">Nucleotidyltransferase</keyword>
<evidence type="ECO:0000256" key="2">
    <source>
        <dbReference type="ARBA" id="ARBA00034247"/>
    </source>
</evidence>
<comment type="caution">
    <text evidence="6">The sequence shown here is derived from an EMBL/GenBank/DDBJ whole genome shotgun (WGS) entry which is preliminary data.</text>
</comment>
<comment type="catalytic activity">
    <reaction evidence="2">
        <text>2 GTP = 3',3'-c-di-GMP + 2 diphosphate</text>
        <dbReference type="Rhea" id="RHEA:24898"/>
        <dbReference type="ChEBI" id="CHEBI:33019"/>
        <dbReference type="ChEBI" id="CHEBI:37565"/>
        <dbReference type="ChEBI" id="CHEBI:58805"/>
        <dbReference type="EC" id="2.7.7.65"/>
    </reaction>
</comment>
<dbReference type="InterPro" id="IPR050469">
    <property type="entry name" value="Diguanylate_Cyclase"/>
</dbReference>